<comment type="caution">
    <text evidence="1">The sequence shown here is derived from an EMBL/GenBank/DDBJ whole genome shotgun (WGS) entry which is preliminary data.</text>
</comment>
<evidence type="ECO:0000313" key="1">
    <source>
        <dbReference type="EMBL" id="CAI6309847.1"/>
    </source>
</evidence>
<name>A0A9W4U795_9PLEO</name>
<dbReference type="Proteomes" id="UP001152607">
    <property type="component" value="Unassembled WGS sequence"/>
</dbReference>
<accession>A0A9W4U795</accession>
<sequence length="72" mass="8449">MPIHRAIDHQYSLKRFWGRSPCRLVENSIAPDSADNGSVSQHEQVQYPVLLLEQMPPWISWVSFPRDRRSCQ</sequence>
<reference evidence="1" key="1">
    <citation type="submission" date="2023-01" db="EMBL/GenBank/DDBJ databases">
        <authorList>
            <person name="Van Ghelder C."/>
            <person name="Rancurel C."/>
        </authorList>
    </citation>
    <scope>NUCLEOTIDE SEQUENCE</scope>
    <source>
        <strain evidence="1">CNCM I-4278</strain>
    </source>
</reference>
<proteinExistence type="predicted"/>
<gene>
    <name evidence="1" type="ORF">PDIGIT_LOCUS3171</name>
</gene>
<dbReference type="EMBL" id="CAOQHR010000002">
    <property type="protein sequence ID" value="CAI6309847.1"/>
    <property type="molecule type" value="Genomic_DNA"/>
</dbReference>
<dbReference type="AlphaFoldDB" id="A0A9W4U795"/>
<organism evidence="1 2">
    <name type="scientific">Periconia digitata</name>
    <dbReference type="NCBI Taxonomy" id="1303443"/>
    <lineage>
        <taxon>Eukaryota</taxon>
        <taxon>Fungi</taxon>
        <taxon>Dikarya</taxon>
        <taxon>Ascomycota</taxon>
        <taxon>Pezizomycotina</taxon>
        <taxon>Dothideomycetes</taxon>
        <taxon>Pleosporomycetidae</taxon>
        <taxon>Pleosporales</taxon>
        <taxon>Massarineae</taxon>
        <taxon>Periconiaceae</taxon>
        <taxon>Periconia</taxon>
    </lineage>
</organism>
<evidence type="ECO:0000313" key="2">
    <source>
        <dbReference type="Proteomes" id="UP001152607"/>
    </source>
</evidence>
<protein>
    <submittedName>
        <fullName evidence="1">Uncharacterized protein</fullName>
    </submittedName>
</protein>
<keyword evidence="2" id="KW-1185">Reference proteome</keyword>